<name>A0A8J8NX37_HALGN</name>
<dbReference type="Proteomes" id="UP000785679">
    <property type="component" value="Unassembled WGS sequence"/>
</dbReference>
<keyword evidence="1" id="KW-0732">Signal</keyword>
<evidence type="ECO:0000256" key="1">
    <source>
        <dbReference type="SAM" id="SignalP"/>
    </source>
</evidence>
<dbReference type="AlphaFoldDB" id="A0A8J8NX37"/>
<gene>
    <name evidence="2" type="ORF">FGO68_gene3653</name>
</gene>
<accession>A0A8J8NX37</accession>
<protein>
    <submittedName>
        <fullName evidence="2">Uncharacterized protein</fullName>
    </submittedName>
</protein>
<evidence type="ECO:0000313" key="3">
    <source>
        <dbReference type="Proteomes" id="UP000785679"/>
    </source>
</evidence>
<comment type="caution">
    <text evidence="2">The sequence shown here is derived from an EMBL/GenBank/DDBJ whole genome shotgun (WGS) entry which is preliminary data.</text>
</comment>
<feature type="chain" id="PRO_5035196485" evidence="1">
    <location>
        <begin position="22"/>
        <end position="71"/>
    </location>
</feature>
<sequence length="71" mass="7939">MLLPRVLEILHLCLVELGVFSFPLEIPGQRSNLVVAISLMFLLHSKSMQGVYSTLWCKIVGKLSLRLPSVC</sequence>
<reference evidence="2" key="1">
    <citation type="submission" date="2019-06" db="EMBL/GenBank/DDBJ databases">
        <authorList>
            <person name="Zheng W."/>
        </authorList>
    </citation>
    <scope>NUCLEOTIDE SEQUENCE</scope>
    <source>
        <strain evidence="2">QDHG01</strain>
    </source>
</reference>
<proteinExistence type="predicted"/>
<evidence type="ECO:0000313" key="2">
    <source>
        <dbReference type="EMBL" id="TNV81945.1"/>
    </source>
</evidence>
<feature type="signal peptide" evidence="1">
    <location>
        <begin position="1"/>
        <end position="21"/>
    </location>
</feature>
<dbReference type="EMBL" id="RRYP01005543">
    <property type="protein sequence ID" value="TNV81945.1"/>
    <property type="molecule type" value="Genomic_DNA"/>
</dbReference>
<organism evidence="2 3">
    <name type="scientific">Halteria grandinella</name>
    <dbReference type="NCBI Taxonomy" id="5974"/>
    <lineage>
        <taxon>Eukaryota</taxon>
        <taxon>Sar</taxon>
        <taxon>Alveolata</taxon>
        <taxon>Ciliophora</taxon>
        <taxon>Intramacronucleata</taxon>
        <taxon>Spirotrichea</taxon>
        <taxon>Stichotrichia</taxon>
        <taxon>Sporadotrichida</taxon>
        <taxon>Halteriidae</taxon>
        <taxon>Halteria</taxon>
    </lineage>
</organism>
<keyword evidence="3" id="KW-1185">Reference proteome</keyword>